<sequence>MHARMHHLNTYHTHNARMHRGTLHGMMPVTHHTQNTPHTHTQHTYACMQTHAEHTTRTHAHTHAYISFQRACLKAAGSRPSCATQTQTIFQARRQASNSRSSSTHFIFTYSAITFAICSRLRKVIDEPTRWFQLRRIAVHLEL</sequence>
<reference evidence="1 2" key="1">
    <citation type="journal article" date="2019" name="Commun. Biol.">
        <title>The bagworm genome reveals a unique fibroin gene that provides high tensile strength.</title>
        <authorList>
            <person name="Kono N."/>
            <person name="Nakamura H."/>
            <person name="Ohtoshi R."/>
            <person name="Tomita M."/>
            <person name="Numata K."/>
            <person name="Arakawa K."/>
        </authorList>
    </citation>
    <scope>NUCLEOTIDE SEQUENCE [LARGE SCALE GENOMIC DNA]</scope>
</reference>
<proteinExistence type="predicted"/>
<keyword evidence="2" id="KW-1185">Reference proteome</keyword>
<dbReference type="AlphaFoldDB" id="A0A4C2A1C8"/>
<organism evidence="1 2">
    <name type="scientific">Eumeta variegata</name>
    <name type="common">Bagworm moth</name>
    <name type="synonym">Eumeta japonica</name>
    <dbReference type="NCBI Taxonomy" id="151549"/>
    <lineage>
        <taxon>Eukaryota</taxon>
        <taxon>Metazoa</taxon>
        <taxon>Ecdysozoa</taxon>
        <taxon>Arthropoda</taxon>
        <taxon>Hexapoda</taxon>
        <taxon>Insecta</taxon>
        <taxon>Pterygota</taxon>
        <taxon>Neoptera</taxon>
        <taxon>Endopterygota</taxon>
        <taxon>Lepidoptera</taxon>
        <taxon>Glossata</taxon>
        <taxon>Ditrysia</taxon>
        <taxon>Tineoidea</taxon>
        <taxon>Psychidae</taxon>
        <taxon>Oiketicinae</taxon>
        <taxon>Eumeta</taxon>
    </lineage>
</organism>
<dbReference type="Proteomes" id="UP000299102">
    <property type="component" value="Unassembled WGS sequence"/>
</dbReference>
<dbReference type="EMBL" id="BGZK01002517">
    <property type="protein sequence ID" value="GBP94546.1"/>
    <property type="molecule type" value="Genomic_DNA"/>
</dbReference>
<evidence type="ECO:0000313" key="1">
    <source>
        <dbReference type="EMBL" id="GBP94546.1"/>
    </source>
</evidence>
<protein>
    <submittedName>
        <fullName evidence="1">Uncharacterized protein</fullName>
    </submittedName>
</protein>
<comment type="caution">
    <text evidence="1">The sequence shown here is derived from an EMBL/GenBank/DDBJ whole genome shotgun (WGS) entry which is preliminary data.</text>
</comment>
<gene>
    <name evidence="1" type="ORF">EVAR_64139_1</name>
</gene>
<evidence type="ECO:0000313" key="2">
    <source>
        <dbReference type="Proteomes" id="UP000299102"/>
    </source>
</evidence>
<name>A0A4C2A1C8_EUMVA</name>
<accession>A0A4C2A1C8</accession>